<gene>
    <name evidence="3" type="ORF">IHE70_41290</name>
</gene>
<dbReference type="InterPro" id="IPR027417">
    <property type="entry name" value="P-loop_NTPase"/>
</dbReference>
<dbReference type="GeneID" id="79935874"/>
<dbReference type="InterPro" id="IPR015943">
    <property type="entry name" value="WD40/YVTN_repeat-like_dom_sf"/>
</dbReference>
<dbReference type="InterPro" id="IPR049052">
    <property type="entry name" value="nSTAND1"/>
</dbReference>
<dbReference type="SMART" id="SM00530">
    <property type="entry name" value="HTH_XRE"/>
    <property type="match status" value="1"/>
</dbReference>
<dbReference type="SUPFAM" id="SSF50969">
    <property type="entry name" value="YVTN repeat-like/Quinoprotein amine dehydrogenase"/>
    <property type="match status" value="1"/>
</dbReference>
<dbReference type="SMART" id="SM00320">
    <property type="entry name" value="WD40"/>
    <property type="match status" value="3"/>
</dbReference>
<reference evidence="3" key="1">
    <citation type="submission" date="2020-09" db="EMBL/GenBank/DDBJ databases">
        <title>Streptomyces canutascabiei sp. nov., which causes potato common scab and is distributed across the world.</title>
        <authorList>
            <person name="Nguyen H.P."/>
            <person name="Weisberg A.J."/>
            <person name="Chang J.H."/>
            <person name="Clarke C.R."/>
        </authorList>
    </citation>
    <scope>NUCLEOTIDE SEQUENCE</scope>
    <source>
        <strain evidence="3">ID-01-6.2a</strain>
    </source>
</reference>
<comment type="caution">
    <text evidence="3">The sequence shown here is derived from an EMBL/GenBank/DDBJ whole genome shotgun (WGS) entry which is preliminary data.</text>
</comment>
<evidence type="ECO:0000256" key="1">
    <source>
        <dbReference type="PROSITE-ProRule" id="PRU00221"/>
    </source>
</evidence>
<dbReference type="Gene3D" id="3.40.50.300">
    <property type="entry name" value="P-loop containing nucleotide triphosphate hydrolases"/>
    <property type="match status" value="1"/>
</dbReference>
<dbReference type="AlphaFoldDB" id="A0A927QRG6"/>
<dbReference type="InterPro" id="IPR011044">
    <property type="entry name" value="Quino_amine_DH_bsu"/>
</dbReference>
<keyword evidence="1" id="KW-0853">WD repeat</keyword>
<dbReference type="Pfam" id="PF00400">
    <property type="entry name" value="WD40"/>
    <property type="match status" value="2"/>
</dbReference>
<dbReference type="Proteomes" id="UP000661025">
    <property type="component" value="Unassembled WGS sequence"/>
</dbReference>
<dbReference type="EMBL" id="JACYXT010000027">
    <property type="protein sequence ID" value="MBD9729509.1"/>
    <property type="molecule type" value="Genomic_DNA"/>
</dbReference>
<accession>A0A927QRG6</accession>
<dbReference type="SUPFAM" id="SSF50960">
    <property type="entry name" value="TolB, C-terminal domain"/>
    <property type="match status" value="1"/>
</dbReference>
<sequence>MGRPERPVDPEAGPVQQFAHELRELRRAVGGPSYRSMARLAGFSMAALAKAASGERLPSLAVLQGYVRACGGDPAEWELRWKAAQAEAARTLVPGEEDTSPPYRGLTRFELDHRGLFFGRDRLLEELGELVSGHRFVVLLGASGSGKSSLLRAGLIPRLREEIERSDRPAVLRILTPGGKPATTYGHLLTPAEGEPESWVVVDQFEEVFTLCRDPAERAHFIDLLLAARDPGNRLRVLVAVRADFYARCTEHRGLAESLRGAALPVAPMTADELREAVVKPAQSVGLIVERELTARILKEVLDQPGALPMLSHVMLETWRRRKGRLLTLAAYEAAGGVHGAIAATAEEAYARLSPGQRRTARQLLLRMVEPGQGTPDTRRPLARTDMEEWADPEVPRVVEQLTGARLLTVNEDGVQLTHEALITSWPRLRDWIDRDRERLRHHRGLSEAARTWLEHGRDPGTLYRNTSLARVEELLADSGSLTVTERSFLLASLEAREEERRAAARIARRSRLLFTSLSVVLVVALVAGLAAWQQHRDIERHRADTAARRVAAVADALRTTDPRTAMLLSVAAWDVSPLPESRRALLGALAQPEEATFTDPAPAGTSSTTFLADSGRTLLSVGGRTWRTWDVITGRRTASGRLPDGTVLEAGPDARVLSIAEGDSVRLWDTATGRWTGAPEPANAIVNFGASGRSYLVTDFDDDRVRLRSVTDGRVLFEARSISRTTPVVGADDRLVAVCPAGKPPQIWDTASHRVLPGDWEDARASCDEDTTLVFSGSRLAVLSPRGVRIWDATSGKQVADIAGPGVKSAAFSKDRDFLATEDDQEIRVWRLLDPAVPVFRHALNNQLVAYGGLAWDPTRPVLRYIEGNTVHSLDLGAAVTSTWHGHPLSAELLSPDGRVLATAERSATHYRFQLRDTRDGRVLRTLPAQPLPVSRDRAQPVVARDTLALMAFSTDGTAFAYGVSAPDSLGAPQRVTLWDLTHDRARTTLDLAIPRSAKAVGAIALGPGGRTLYTARHTDRTATFGELSNETWDTAHRRRTAVLPGRSGFIMAVRPDGRLLVSDTQSVRAGKAVAHELLWGDLTGALAFTSDGGRLAAGDFTGRVALWDGELRHREGILPNPFPPGPGGIREGVSALAFSPDGSTLAVGGDAGTLQLWDTATQQPLGGSVTTPGDAVDTLAFSPDNKTLYAGSAHVPLQRYTIDPHRALTEVCVRTAGAQLTRTQWRTYLPDVAYRRVCGD</sequence>
<evidence type="ECO:0000313" key="4">
    <source>
        <dbReference type="Proteomes" id="UP000661025"/>
    </source>
</evidence>
<dbReference type="SUPFAM" id="SSF50998">
    <property type="entry name" value="Quinoprotein alcohol dehydrogenase-like"/>
    <property type="match status" value="1"/>
</dbReference>
<dbReference type="PANTHER" id="PTHR19879">
    <property type="entry name" value="TRANSCRIPTION INITIATION FACTOR TFIID"/>
    <property type="match status" value="1"/>
</dbReference>
<dbReference type="CDD" id="cd00093">
    <property type="entry name" value="HTH_XRE"/>
    <property type="match status" value="1"/>
</dbReference>
<dbReference type="PROSITE" id="PS50082">
    <property type="entry name" value="WD_REPEATS_2"/>
    <property type="match status" value="1"/>
</dbReference>
<dbReference type="PROSITE" id="PS50294">
    <property type="entry name" value="WD_REPEATS_REGION"/>
    <property type="match status" value="1"/>
</dbReference>
<dbReference type="PANTHER" id="PTHR19879:SF9">
    <property type="entry name" value="TRANSCRIPTION INITIATION FACTOR TFIID SUBUNIT 5"/>
    <property type="match status" value="1"/>
</dbReference>
<dbReference type="InterPro" id="IPR011047">
    <property type="entry name" value="Quinoprotein_ADH-like_sf"/>
</dbReference>
<dbReference type="SUPFAM" id="SSF52540">
    <property type="entry name" value="P-loop containing nucleoside triphosphate hydrolases"/>
    <property type="match status" value="1"/>
</dbReference>
<dbReference type="InterPro" id="IPR001680">
    <property type="entry name" value="WD40_rpt"/>
</dbReference>
<dbReference type="InterPro" id="IPR001387">
    <property type="entry name" value="Cro/C1-type_HTH"/>
</dbReference>
<evidence type="ECO:0000313" key="3">
    <source>
        <dbReference type="EMBL" id="MBD9729509.1"/>
    </source>
</evidence>
<dbReference type="Pfam" id="PF20703">
    <property type="entry name" value="nSTAND1"/>
    <property type="match status" value="1"/>
</dbReference>
<feature type="repeat" description="WD" evidence="1">
    <location>
        <begin position="1128"/>
        <end position="1169"/>
    </location>
</feature>
<feature type="domain" description="HTH cro/C1-type" evidence="2">
    <location>
        <begin position="21"/>
        <end position="77"/>
    </location>
</feature>
<name>A0A927QRG6_9ACTN</name>
<organism evidence="3 4">
    <name type="scientific">Streptomyces caniscabiei</name>
    <dbReference type="NCBI Taxonomy" id="2746961"/>
    <lineage>
        <taxon>Bacteria</taxon>
        <taxon>Bacillati</taxon>
        <taxon>Actinomycetota</taxon>
        <taxon>Actinomycetes</taxon>
        <taxon>Kitasatosporales</taxon>
        <taxon>Streptomycetaceae</taxon>
        <taxon>Streptomyces</taxon>
    </lineage>
</organism>
<protein>
    <recommendedName>
        <fullName evidence="2">HTH cro/C1-type domain-containing protein</fullName>
    </recommendedName>
</protein>
<dbReference type="RefSeq" id="WP_192365644.1">
    <property type="nucleotide sequence ID" value="NZ_CP119182.1"/>
</dbReference>
<proteinExistence type="predicted"/>
<dbReference type="Gene3D" id="2.130.10.10">
    <property type="entry name" value="YVTN repeat-like/Quinoprotein amine dehydrogenase"/>
    <property type="match status" value="4"/>
</dbReference>
<evidence type="ECO:0000259" key="2">
    <source>
        <dbReference type="SMART" id="SM00530"/>
    </source>
</evidence>